<evidence type="ECO:0000259" key="6">
    <source>
        <dbReference type="Pfam" id="PF25990"/>
    </source>
</evidence>
<feature type="domain" description="YknX-like beta-barrel" evidence="6">
    <location>
        <begin position="198"/>
        <end position="285"/>
    </location>
</feature>
<dbReference type="PANTHER" id="PTHR32347">
    <property type="entry name" value="EFFLUX SYSTEM COMPONENT YKNX-RELATED"/>
    <property type="match status" value="1"/>
</dbReference>
<dbReference type="Proteomes" id="UP000030012">
    <property type="component" value="Unassembled WGS sequence"/>
</dbReference>
<dbReference type="PANTHER" id="PTHR32347:SF14">
    <property type="entry name" value="EFFLUX SYSTEM COMPONENT YKNX-RELATED"/>
    <property type="match status" value="1"/>
</dbReference>
<feature type="coiled-coil region" evidence="3">
    <location>
        <begin position="105"/>
        <end position="168"/>
    </location>
</feature>
<dbReference type="Gene3D" id="2.40.420.20">
    <property type="match status" value="1"/>
</dbReference>
<evidence type="ECO:0000313" key="8">
    <source>
        <dbReference type="Proteomes" id="UP000030012"/>
    </source>
</evidence>
<accession>A0A0A0IFG8</accession>
<keyword evidence="4" id="KW-0812">Transmembrane</keyword>
<dbReference type="Pfam" id="PF25984">
    <property type="entry name" value="BSH_YknX"/>
    <property type="match status" value="1"/>
</dbReference>
<dbReference type="OrthoDB" id="9810980at2"/>
<evidence type="ECO:0000256" key="4">
    <source>
        <dbReference type="SAM" id="Phobius"/>
    </source>
</evidence>
<evidence type="ECO:0000259" key="5">
    <source>
        <dbReference type="Pfam" id="PF25984"/>
    </source>
</evidence>
<dbReference type="InterPro" id="IPR050465">
    <property type="entry name" value="UPF0194_transport"/>
</dbReference>
<dbReference type="RefSeq" id="WP_039252057.1">
    <property type="nucleotide sequence ID" value="NZ_JENJ01000002.1"/>
</dbReference>
<evidence type="ECO:0000256" key="2">
    <source>
        <dbReference type="ARBA" id="ARBA00023054"/>
    </source>
</evidence>
<feature type="transmembrane region" description="Helical" evidence="4">
    <location>
        <begin position="12"/>
        <end position="32"/>
    </location>
</feature>
<comment type="subcellular location">
    <subcellularLocation>
        <location evidence="1">Cell envelope</location>
    </subcellularLocation>
</comment>
<comment type="caution">
    <text evidence="7">The sequence shown here is derived from an EMBL/GenBank/DDBJ whole genome shotgun (WGS) entry which is preliminary data.</text>
</comment>
<proteinExistence type="predicted"/>
<sequence>MGNNSKKSKKKLILIISLIIFIIAVPLISFLVNKKGENKVSTYTVSNNADNCSIINGVVYPKETENIYLDPSKGNDYSIKVKENATVSKGDTLIIYNGDTLNSKISLAESQMKDNKNQINLLDSEYKKIPSPANESIKEKIKAIKDTIKTSEIELKELKKQKENLTIKSPIDGKVSAINLGNNNPSNPIITIESIDKIIKGSLTEYELPNIKTSTPCRINFKAIDKKYYTSKILKINNIPSNDATAAMPNGIGTAPKVSNYDILFSVPDNFKDKIQNGFHALIKIGNVDKKIVFPKNAVYKDVDNTHKLVWIIKDKKVYSKNVEVKEDGKNYALVSGLDSGATLVVDAPKNLKEEDEVTLKQ</sequence>
<dbReference type="InterPro" id="IPR058639">
    <property type="entry name" value="BSH_YknX-like"/>
</dbReference>
<keyword evidence="4" id="KW-1133">Transmembrane helix</keyword>
<feature type="domain" description="YknX-like barrel-sandwich hybrid" evidence="5">
    <location>
        <begin position="65"/>
        <end position="192"/>
    </location>
</feature>
<keyword evidence="2 3" id="KW-0175">Coiled coil</keyword>
<name>A0A0A0IFG8_CLONO</name>
<dbReference type="EMBL" id="JENJ01000002">
    <property type="protein sequence ID" value="KGM98320.1"/>
    <property type="molecule type" value="Genomic_DNA"/>
</dbReference>
<dbReference type="GO" id="GO:0030313">
    <property type="term" value="C:cell envelope"/>
    <property type="evidence" value="ECO:0007669"/>
    <property type="project" value="UniProtKB-SubCell"/>
</dbReference>
<dbReference type="AlphaFoldDB" id="A0A0A0IFG8"/>
<evidence type="ECO:0000313" key="7">
    <source>
        <dbReference type="EMBL" id="KGM98320.1"/>
    </source>
</evidence>
<keyword evidence="4" id="KW-0472">Membrane</keyword>
<organism evidence="7 8">
    <name type="scientific">Clostridium novyi A str. 4552</name>
    <dbReference type="NCBI Taxonomy" id="1444289"/>
    <lineage>
        <taxon>Bacteria</taxon>
        <taxon>Bacillati</taxon>
        <taxon>Bacillota</taxon>
        <taxon>Clostridia</taxon>
        <taxon>Eubacteriales</taxon>
        <taxon>Clostridiaceae</taxon>
        <taxon>Clostridium</taxon>
    </lineage>
</organism>
<dbReference type="Pfam" id="PF25990">
    <property type="entry name" value="Beta-barrel_YknX"/>
    <property type="match status" value="1"/>
</dbReference>
<protein>
    <submittedName>
        <fullName evidence="7">RND transporter</fullName>
    </submittedName>
</protein>
<dbReference type="InterPro" id="IPR058636">
    <property type="entry name" value="Beta-barrel_YknX"/>
</dbReference>
<reference evidence="7 8" key="1">
    <citation type="submission" date="2014-01" db="EMBL/GenBank/DDBJ databases">
        <title>Plasmidome dynamics in the species complex Clostridium novyi sensu lato converts strains of independent lineages into distinctly different pathogens.</title>
        <authorList>
            <person name="Skarin H."/>
            <person name="Segerman B."/>
        </authorList>
    </citation>
    <scope>NUCLEOTIDE SEQUENCE [LARGE SCALE GENOMIC DNA]</scope>
    <source>
        <strain evidence="7 8">4552</strain>
    </source>
</reference>
<evidence type="ECO:0000256" key="1">
    <source>
        <dbReference type="ARBA" id="ARBA00004196"/>
    </source>
</evidence>
<gene>
    <name evidence="7" type="ORF">Z968_00875</name>
</gene>
<evidence type="ECO:0000256" key="3">
    <source>
        <dbReference type="SAM" id="Coils"/>
    </source>
</evidence>